<feature type="compositionally biased region" description="Low complexity" evidence="1">
    <location>
        <begin position="1"/>
        <end position="12"/>
    </location>
</feature>
<sequence>MSQAKSDASSSQQKHKRDSIEPADPLVKSIGEIVEMALGKCQPSTMGGPIDFKSSRFLSGPMKVLAHCDRHHAYAKTVIDHLKSCKVAVAEGLTNEEFSSIESSFHFTFPPDLRSILTEGLPVGPGFINWRSSSMQQLEILVNLPILGISKDVSKGNFWCESWGHEPDDRNEAVMLAKRLLSNAPVLVPIYKYCYICSVPNLAGNPVFYIHNGDLRYLGFDVAGFFQQIEFRAKNVVIRPVRVKSSGNSSVKAPAWAAKTARKIEFWSDLVENHTCGKRDGARGKWRSVLGEYFDEISWKLKDGGWSDEEVREMTEETNETKRRVVCLKDKDSVAWHVKFLSLSLLRAGWSKEDVVYSFGFEDGVVPDVNSSLDVQDSNSNSLQAHLMLLPP</sequence>
<keyword evidence="3" id="KW-1185">Reference proteome</keyword>
<dbReference type="AlphaFoldDB" id="A0A835MDE0"/>
<protein>
    <submittedName>
        <fullName evidence="2">Uncharacterized protein</fullName>
    </submittedName>
</protein>
<feature type="region of interest" description="Disordered" evidence="1">
    <location>
        <begin position="1"/>
        <end position="22"/>
    </location>
</feature>
<accession>A0A835MDE0</accession>
<dbReference type="OrthoDB" id="1921190at2759"/>
<dbReference type="PANTHER" id="PTHR32011">
    <property type="entry name" value="OS08G0472400 PROTEIN"/>
    <property type="match status" value="1"/>
</dbReference>
<evidence type="ECO:0000313" key="3">
    <source>
        <dbReference type="Proteomes" id="UP000631114"/>
    </source>
</evidence>
<organism evidence="2 3">
    <name type="scientific">Coptis chinensis</name>
    <dbReference type="NCBI Taxonomy" id="261450"/>
    <lineage>
        <taxon>Eukaryota</taxon>
        <taxon>Viridiplantae</taxon>
        <taxon>Streptophyta</taxon>
        <taxon>Embryophyta</taxon>
        <taxon>Tracheophyta</taxon>
        <taxon>Spermatophyta</taxon>
        <taxon>Magnoliopsida</taxon>
        <taxon>Ranunculales</taxon>
        <taxon>Ranunculaceae</taxon>
        <taxon>Coptidoideae</taxon>
        <taxon>Coptis</taxon>
    </lineage>
</organism>
<dbReference type="EMBL" id="JADFTS010000002">
    <property type="protein sequence ID" value="KAF9622959.1"/>
    <property type="molecule type" value="Genomic_DNA"/>
</dbReference>
<evidence type="ECO:0000313" key="2">
    <source>
        <dbReference type="EMBL" id="KAF9622959.1"/>
    </source>
</evidence>
<dbReference type="PANTHER" id="PTHR32011:SF6">
    <property type="entry name" value="KNR4_SMI1-LIKE DOMAIN-CONTAINING PROTEIN"/>
    <property type="match status" value="1"/>
</dbReference>
<comment type="caution">
    <text evidence="2">The sequence shown here is derived from an EMBL/GenBank/DDBJ whole genome shotgun (WGS) entry which is preliminary data.</text>
</comment>
<reference evidence="2 3" key="1">
    <citation type="submission" date="2020-10" db="EMBL/GenBank/DDBJ databases">
        <title>The Coptis chinensis genome and diversification of protoberbering-type alkaloids.</title>
        <authorList>
            <person name="Wang B."/>
            <person name="Shu S."/>
            <person name="Song C."/>
            <person name="Liu Y."/>
        </authorList>
    </citation>
    <scope>NUCLEOTIDE SEQUENCE [LARGE SCALE GENOMIC DNA]</scope>
    <source>
        <strain evidence="2">HL-2020</strain>
        <tissue evidence="2">Leaf</tissue>
    </source>
</reference>
<dbReference type="Proteomes" id="UP000631114">
    <property type="component" value="Unassembled WGS sequence"/>
</dbReference>
<proteinExistence type="predicted"/>
<name>A0A835MDE0_9MAGN</name>
<evidence type="ECO:0000256" key="1">
    <source>
        <dbReference type="SAM" id="MobiDB-lite"/>
    </source>
</evidence>
<gene>
    <name evidence="2" type="ORF">IFM89_035674</name>
</gene>